<proteinExistence type="predicted"/>
<evidence type="ECO:0000313" key="1">
    <source>
        <dbReference type="EMBL" id="MBB6475684.1"/>
    </source>
</evidence>
<dbReference type="PANTHER" id="PTHR37816:SF3">
    <property type="entry name" value="MODULATES DNA TOPOLOGY"/>
    <property type="match status" value="1"/>
</dbReference>
<accession>A0A7X0MA39</accession>
<dbReference type="SUPFAM" id="SSF52540">
    <property type="entry name" value="P-loop containing nucleoside triphosphate hydrolases"/>
    <property type="match status" value="1"/>
</dbReference>
<dbReference type="EMBL" id="JACHIU010000001">
    <property type="protein sequence ID" value="MBB6475684.1"/>
    <property type="molecule type" value="Genomic_DNA"/>
</dbReference>
<dbReference type="PANTHER" id="PTHR37816">
    <property type="entry name" value="YALI0E33011P"/>
    <property type="match status" value="1"/>
</dbReference>
<keyword evidence="2" id="KW-1185">Reference proteome</keyword>
<keyword evidence="1" id="KW-0808">Transferase</keyword>
<gene>
    <name evidence="1" type="ORF">BJ992_005115</name>
</gene>
<comment type="caution">
    <text evidence="1">The sequence shown here is derived from an EMBL/GenBank/DDBJ whole genome shotgun (WGS) entry which is preliminary data.</text>
</comment>
<dbReference type="Proteomes" id="UP000555564">
    <property type="component" value="Unassembled WGS sequence"/>
</dbReference>
<dbReference type="RefSeq" id="WP_184985195.1">
    <property type="nucleotide sequence ID" value="NZ_BAAALO010000019.1"/>
</dbReference>
<dbReference type="Gene3D" id="3.40.50.300">
    <property type="entry name" value="P-loop containing nucleotide triphosphate hydrolases"/>
    <property type="match status" value="1"/>
</dbReference>
<reference evidence="1 2" key="1">
    <citation type="submission" date="2020-08" db="EMBL/GenBank/DDBJ databases">
        <title>Sequencing the genomes of 1000 actinobacteria strains.</title>
        <authorList>
            <person name="Klenk H.-P."/>
        </authorList>
    </citation>
    <scope>NUCLEOTIDE SEQUENCE [LARGE SCALE GENOMIC DNA]</scope>
    <source>
        <strain evidence="1 2">DSM 44936</strain>
    </source>
</reference>
<dbReference type="GO" id="GO:0016301">
    <property type="term" value="F:kinase activity"/>
    <property type="evidence" value="ECO:0007669"/>
    <property type="project" value="UniProtKB-KW"/>
</dbReference>
<dbReference type="InterPro" id="IPR052922">
    <property type="entry name" value="Cytidylate_Kinase-2"/>
</dbReference>
<protein>
    <submittedName>
        <fullName evidence="1">Adenylate kinase family enzyme</fullName>
    </submittedName>
</protein>
<dbReference type="InterPro" id="IPR027417">
    <property type="entry name" value="P-loop_NTPase"/>
</dbReference>
<dbReference type="AlphaFoldDB" id="A0A7X0MA39"/>
<name>A0A7X0MA39_9ACTN</name>
<evidence type="ECO:0000313" key="2">
    <source>
        <dbReference type="Proteomes" id="UP000555564"/>
    </source>
</evidence>
<organism evidence="1 2">
    <name type="scientific">Sphaerisporangium rubeum</name>
    <dbReference type="NCBI Taxonomy" id="321317"/>
    <lineage>
        <taxon>Bacteria</taxon>
        <taxon>Bacillati</taxon>
        <taxon>Actinomycetota</taxon>
        <taxon>Actinomycetes</taxon>
        <taxon>Streptosporangiales</taxon>
        <taxon>Streptosporangiaceae</taxon>
        <taxon>Sphaerisporangium</taxon>
    </lineage>
</organism>
<sequence>MRRVVVIGCGGSGKTTVGRRLGALLDVPVTHLDVVYYDDEWRGLSQERFAAVQEQLVSASAWVIDGNYASTLSIRLKAADTVMFLDLSAMTCLWGILRRRLRHGRGQHRSIGVYDRITWDFVKYVWNYRRTMAPRVRALIDQHAGHASVHICRSRAEINRLLDQVMEAAWR</sequence>
<keyword evidence="1" id="KW-0418">Kinase</keyword>